<dbReference type="Proteomes" id="UP001063166">
    <property type="component" value="Unassembled WGS sequence"/>
</dbReference>
<protein>
    <submittedName>
        <fullName evidence="1">Uncharacterized protein</fullName>
    </submittedName>
</protein>
<evidence type="ECO:0000313" key="1">
    <source>
        <dbReference type="EMBL" id="GLB38185.1"/>
    </source>
</evidence>
<comment type="caution">
    <text evidence="1">The sequence shown here is derived from an EMBL/GenBank/DDBJ whole genome shotgun (WGS) entry which is preliminary data.</text>
</comment>
<dbReference type="EMBL" id="BRPK01000005">
    <property type="protein sequence ID" value="GLB38185.1"/>
    <property type="molecule type" value="Genomic_DNA"/>
</dbReference>
<keyword evidence="2" id="KW-1185">Reference proteome</keyword>
<evidence type="ECO:0000313" key="2">
    <source>
        <dbReference type="Proteomes" id="UP001063166"/>
    </source>
</evidence>
<accession>A0A9P3UNS0</accession>
<reference evidence="1" key="1">
    <citation type="submission" date="2022-07" db="EMBL/GenBank/DDBJ databases">
        <title>The genome of Lyophyllum shimeji provides insight into the initial evolution of ectomycorrhizal fungal genome.</title>
        <authorList>
            <person name="Kobayashi Y."/>
            <person name="Shibata T."/>
            <person name="Hirakawa H."/>
            <person name="Shigenobu S."/>
            <person name="Nishiyama T."/>
            <person name="Yamada A."/>
            <person name="Hasebe M."/>
            <person name="Kawaguchi M."/>
        </authorList>
    </citation>
    <scope>NUCLEOTIDE SEQUENCE</scope>
    <source>
        <strain evidence="1">AT787</strain>
    </source>
</reference>
<proteinExistence type="predicted"/>
<name>A0A9P3UNS0_LYOSH</name>
<gene>
    <name evidence="1" type="ORF">LshimejAT787_0500500</name>
</gene>
<sequence>MYVACGWCGQKLQQRSVNFESSLTFDNVSRILEPVVSSGRVPLGPPRSVHLCSHGFMPEYIWHSRSSQSTSVKPSAFYGGSLALRLLTQRVVRHDIYDHGPRRVTSPSRGRRAPFKHYLRFQVGSFRLVILLLRDSDRHHVHATSSTVDH</sequence>
<dbReference type="AlphaFoldDB" id="A0A9P3UNS0"/>
<organism evidence="1 2">
    <name type="scientific">Lyophyllum shimeji</name>
    <name type="common">Hon-shimeji</name>
    <name type="synonym">Tricholoma shimeji</name>
    <dbReference type="NCBI Taxonomy" id="47721"/>
    <lineage>
        <taxon>Eukaryota</taxon>
        <taxon>Fungi</taxon>
        <taxon>Dikarya</taxon>
        <taxon>Basidiomycota</taxon>
        <taxon>Agaricomycotina</taxon>
        <taxon>Agaricomycetes</taxon>
        <taxon>Agaricomycetidae</taxon>
        <taxon>Agaricales</taxon>
        <taxon>Tricholomatineae</taxon>
        <taxon>Lyophyllaceae</taxon>
        <taxon>Lyophyllum</taxon>
    </lineage>
</organism>